<evidence type="ECO:0000313" key="2">
    <source>
        <dbReference type="Proteomes" id="UP001176941"/>
    </source>
</evidence>
<dbReference type="EMBL" id="OX459969">
    <property type="protein sequence ID" value="CAI9172839.1"/>
    <property type="molecule type" value="Genomic_DNA"/>
</dbReference>
<accession>A0ABN8ZGH6</accession>
<sequence length="115" mass="12691">MKSEIIINLIIPSSTWVRALVPAELRDHIRLCTSLEEELGFCFITAPLFDCLFSVLSSVPLKALIPGTCSRVSIVARLRSQNGLSQNELSYVKKAMPGSLSPRSPYPICFCYSAL</sequence>
<protein>
    <submittedName>
        <fullName evidence="1">Uncharacterized protein</fullName>
    </submittedName>
</protein>
<keyword evidence="2" id="KW-1185">Reference proteome</keyword>
<gene>
    <name evidence="1" type="ORF">MRATA1EN1_LOCUS21801</name>
</gene>
<dbReference type="Proteomes" id="UP001176941">
    <property type="component" value="Chromosome 33"/>
</dbReference>
<reference evidence="1" key="1">
    <citation type="submission" date="2023-04" db="EMBL/GenBank/DDBJ databases">
        <authorList>
            <consortium name="ELIXIR-Norway"/>
        </authorList>
    </citation>
    <scope>NUCLEOTIDE SEQUENCE [LARGE SCALE GENOMIC DNA]</scope>
</reference>
<proteinExistence type="predicted"/>
<name>A0ABN8ZGH6_RANTA</name>
<evidence type="ECO:0000313" key="1">
    <source>
        <dbReference type="EMBL" id="CAI9172839.1"/>
    </source>
</evidence>
<organism evidence="1 2">
    <name type="scientific">Rangifer tarandus platyrhynchus</name>
    <name type="common">Svalbard reindeer</name>
    <dbReference type="NCBI Taxonomy" id="3082113"/>
    <lineage>
        <taxon>Eukaryota</taxon>
        <taxon>Metazoa</taxon>
        <taxon>Chordata</taxon>
        <taxon>Craniata</taxon>
        <taxon>Vertebrata</taxon>
        <taxon>Euteleostomi</taxon>
        <taxon>Mammalia</taxon>
        <taxon>Eutheria</taxon>
        <taxon>Laurasiatheria</taxon>
        <taxon>Artiodactyla</taxon>
        <taxon>Ruminantia</taxon>
        <taxon>Pecora</taxon>
        <taxon>Cervidae</taxon>
        <taxon>Odocoileinae</taxon>
        <taxon>Rangifer</taxon>
    </lineage>
</organism>